<dbReference type="STRING" id="747525.W4KBC5"/>
<organism evidence="2 3">
    <name type="scientific">Heterobasidion irregulare (strain TC 32-1)</name>
    <dbReference type="NCBI Taxonomy" id="747525"/>
    <lineage>
        <taxon>Eukaryota</taxon>
        <taxon>Fungi</taxon>
        <taxon>Dikarya</taxon>
        <taxon>Basidiomycota</taxon>
        <taxon>Agaricomycotina</taxon>
        <taxon>Agaricomycetes</taxon>
        <taxon>Russulales</taxon>
        <taxon>Bondarzewiaceae</taxon>
        <taxon>Heterobasidion</taxon>
        <taxon>Heterobasidion annosum species complex</taxon>
    </lineage>
</organism>
<feature type="signal peptide" evidence="1">
    <location>
        <begin position="1"/>
        <end position="23"/>
    </location>
</feature>
<dbReference type="RefSeq" id="XP_009545318.1">
    <property type="nucleotide sequence ID" value="XM_009547023.1"/>
</dbReference>
<keyword evidence="3" id="KW-1185">Reference proteome</keyword>
<dbReference type="GeneID" id="20672745"/>
<reference evidence="2 3" key="1">
    <citation type="journal article" date="2012" name="New Phytol.">
        <title>Insight into trade-off between wood decay and parasitism from the genome of a fungal forest pathogen.</title>
        <authorList>
            <person name="Olson A."/>
            <person name="Aerts A."/>
            <person name="Asiegbu F."/>
            <person name="Belbahri L."/>
            <person name="Bouzid O."/>
            <person name="Broberg A."/>
            <person name="Canback B."/>
            <person name="Coutinho P.M."/>
            <person name="Cullen D."/>
            <person name="Dalman K."/>
            <person name="Deflorio G."/>
            <person name="van Diepen L.T."/>
            <person name="Dunand C."/>
            <person name="Duplessis S."/>
            <person name="Durling M."/>
            <person name="Gonthier P."/>
            <person name="Grimwood J."/>
            <person name="Fossdal C.G."/>
            <person name="Hansson D."/>
            <person name="Henrissat B."/>
            <person name="Hietala A."/>
            <person name="Himmelstrand K."/>
            <person name="Hoffmeister D."/>
            <person name="Hogberg N."/>
            <person name="James T.Y."/>
            <person name="Karlsson M."/>
            <person name="Kohler A."/>
            <person name="Kues U."/>
            <person name="Lee Y.H."/>
            <person name="Lin Y.C."/>
            <person name="Lind M."/>
            <person name="Lindquist E."/>
            <person name="Lombard V."/>
            <person name="Lucas S."/>
            <person name="Lunden K."/>
            <person name="Morin E."/>
            <person name="Murat C."/>
            <person name="Park J."/>
            <person name="Raffaello T."/>
            <person name="Rouze P."/>
            <person name="Salamov A."/>
            <person name="Schmutz J."/>
            <person name="Solheim H."/>
            <person name="Stahlberg J."/>
            <person name="Velez H."/>
            <person name="de Vries R.P."/>
            <person name="Wiebenga A."/>
            <person name="Woodward S."/>
            <person name="Yakovlev I."/>
            <person name="Garbelotto M."/>
            <person name="Martin F."/>
            <person name="Grigoriev I.V."/>
            <person name="Stenlid J."/>
        </authorList>
    </citation>
    <scope>NUCLEOTIDE SEQUENCE [LARGE SCALE GENOMIC DNA]</scope>
    <source>
        <strain evidence="2 3">TC 32-1</strain>
    </source>
</reference>
<dbReference type="HOGENOM" id="CLU_449080_0_0_1"/>
<dbReference type="OrthoDB" id="2507450at2759"/>
<dbReference type="AlphaFoldDB" id="W4KBC5"/>
<protein>
    <submittedName>
        <fullName evidence="2">Uncharacterized protein</fullName>
    </submittedName>
</protein>
<proteinExistence type="predicted"/>
<evidence type="ECO:0000313" key="2">
    <source>
        <dbReference type="EMBL" id="ETW83029.1"/>
    </source>
</evidence>
<dbReference type="EMBL" id="KI925457">
    <property type="protein sequence ID" value="ETW83029.1"/>
    <property type="molecule type" value="Genomic_DNA"/>
</dbReference>
<accession>W4KBC5</accession>
<feature type="chain" id="PRO_5004845351" evidence="1">
    <location>
        <begin position="24"/>
        <end position="650"/>
    </location>
</feature>
<dbReference type="eggNOG" id="ENOG502S1XM">
    <property type="taxonomic scope" value="Eukaryota"/>
</dbReference>
<evidence type="ECO:0000256" key="1">
    <source>
        <dbReference type="SAM" id="SignalP"/>
    </source>
</evidence>
<keyword evidence="1" id="KW-0732">Signal</keyword>
<dbReference type="KEGG" id="hir:HETIRDRAFT_408998"/>
<evidence type="ECO:0000313" key="3">
    <source>
        <dbReference type="Proteomes" id="UP000030671"/>
    </source>
</evidence>
<sequence>MLSKSFVALAALSILTFSEPALGRMRWMERDDRAVLLNPRRFGQEHPAVIDKLSAACPGQVCGTLSGQAITPLLAAQGECTQQDMADAIIDASKQFDAATQANMVALAKEYRQAEKNTPPDFTTNPPTNRNSVFCQKAPKNTELNGLVQAQDPANDPNLFFDPATKASVKKGSQANTSPFGGAAAASSGSAVTSVAASAATSAAATVTASAGNVDAVSDVCPTAVTVTAIVTATAASGASAASAVTSSAAAASTAAAGSIGNFGKCTVPQIEFGVGFDNRKETSFEPVDKTSFNHGSAQNIDIITQFICDTLTNSCAADATAKATCASAITASKGQAVKTGAQADAFNAVFGIKTNFAAVAAVDDQGNVIAGTGSGAASSASASSAAGTSASSSASANQAATTTASSAGGIGNFGKCSVPQIEFATGFDNRKETSFEPVDRTSYGHGSAQNIDIITQFICDTLTNSCGADATAKATCASATTASKAQTPKTGAQADAFNAVFGIKTNFAAVASVDDQGRVIAGTGSGAAASSASVVTTSAAAAATTPASSAASSASAAATNAAVATSGNLQTFTGALGGVTAPTVTDLGNGSFHVDGNSDFKNKQNALVRSCDVQHNKCANAANSSGNKGTLTVTACGDQQTQCNAAASA</sequence>
<dbReference type="InParanoid" id="W4KBC5"/>
<dbReference type="Proteomes" id="UP000030671">
    <property type="component" value="Unassembled WGS sequence"/>
</dbReference>
<gene>
    <name evidence="2" type="ORF">HETIRDRAFT_408998</name>
</gene>
<name>W4KBC5_HETIT</name>